<dbReference type="SUPFAM" id="SSF103473">
    <property type="entry name" value="MFS general substrate transporter"/>
    <property type="match status" value="1"/>
</dbReference>
<dbReference type="PANTHER" id="PTHR48022:SF63">
    <property type="entry name" value="TRANSPORTER, PUTATIVE-RELATED"/>
    <property type="match status" value="1"/>
</dbReference>
<dbReference type="GO" id="GO:0016020">
    <property type="term" value="C:membrane"/>
    <property type="evidence" value="ECO:0007669"/>
    <property type="project" value="UniProtKB-SubCell"/>
</dbReference>
<accession>A0A6A6DUG4</accession>
<evidence type="ECO:0000256" key="4">
    <source>
        <dbReference type="ARBA" id="ARBA00023136"/>
    </source>
</evidence>
<evidence type="ECO:0008006" key="8">
    <source>
        <dbReference type="Google" id="ProtNLM"/>
    </source>
</evidence>
<dbReference type="Pfam" id="PF00083">
    <property type="entry name" value="Sugar_tr"/>
    <property type="match status" value="1"/>
</dbReference>
<reference evidence="6" key="1">
    <citation type="journal article" date="2020" name="Stud. Mycol.">
        <title>101 Dothideomycetes genomes: a test case for predicting lifestyles and emergence of pathogens.</title>
        <authorList>
            <person name="Haridas S."/>
            <person name="Albert R."/>
            <person name="Binder M."/>
            <person name="Bloem J."/>
            <person name="Labutti K."/>
            <person name="Salamov A."/>
            <person name="Andreopoulos B."/>
            <person name="Baker S."/>
            <person name="Barry K."/>
            <person name="Bills G."/>
            <person name="Bluhm B."/>
            <person name="Cannon C."/>
            <person name="Castanera R."/>
            <person name="Culley D."/>
            <person name="Daum C."/>
            <person name="Ezra D."/>
            <person name="Gonzalez J."/>
            <person name="Henrissat B."/>
            <person name="Kuo A."/>
            <person name="Liang C."/>
            <person name="Lipzen A."/>
            <person name="Lutzoni F."/>
            <person name="Magnuson J."/>
            <person name="Mondo S."/>
            <person name="Nolan M."/>
            <person name="Ohm R."/>
            <person name="Pangilinan J."/>
            <person name="Park H.-J."/>
            <person name="Ramirez L."/>
            <person name="Alfaro M."/>
            <person name="Sun H."/>
            <person name="Tritt A."/>
            <person name="Yoshinaga Y."/>
            <person name="Zwiers L.-H."/>
            <person name="Turgeon B."/>
            <person name="Goodwin S."/>
            <person name="Spatafora J."/>
            <person name="Crous P."/>
            <person name="Grigoriev I."/>
        </authorList>
    </citation>
    <scope>NUCLEOTIDE SEQUENCE</scope>
    <source>
        <strain evidence="6">CBS 207.26</strain>
    </source>
</reference>
<gene>
    <name evidence="6" type="ORF">K469DRAFT_729146</name>
</gene>
<keyword evidence="7" id="KW-1185">Reference proteome</keyword>
<evidence type="ECO:0000313" key="6">
    <source>
        <dbReference type="EMBL" id="KAF2182032.1"/>
    </source>
</evidence>
<comment type="subcellular location">
    <subcellularLocation>
        <location evidence="1">Membrane</location>
        <topology evidence="1">Multi-pass membrane protein</topology>
    </subcellularLocation>
</comment>
<evidence type="ECO:0000313" key="7">
    <source>
        <dbReference type="Proteomes" id="UP000800200"/>
    </source>
</evidence>
<dbReference type="OrthoDB" id="6133115at2759"/>
<feature type="transmembrane region" description="Helical" evidence="5">
    <location>
        <begin position="108"/>
        <end position="131"/>
    </location>
</feature>
<evidence type="ECO:0000256" key="1">
    <source>
        <dbReference type="ARBA" id="ARBA00004141"/>
    </source>
</evidence>
<feature type="transmembrane region" description="Helical" evidence="5">
    <location>
        <begin position="67"/>
        <end position="88"/>
    </location>
</feature>
<proteinExistence type="predicted"/>
<protein>
    <recommendedName>
        <fullName evidence="8">MFS general substrate transporter</fullName>
    </recommendedName>
</protein>
<dbReference type="InterPro" id="IPR005828">
    <property type="entry name" value="MFS_sugar_transport-like"/>
</dbReference>
<sequence length="419" mass="47243">MLIISIMQHLPFKLQYYFLAPQTSLTYLPTIAEVYVVPVKPPKGHFKFAGRLFLRVPWWRMKNLRTLYFYIVVLIPTNTANGFDGSLMNDLQSLPYWQKYFNHANGPILGFFNASMSLGSLIGLFFTPYLIDWAGRRIGVALGCTIMLLAVGLQLMLRFGDTIVLGSAPLIIAEIPHLQDRAILVTLSGASYHSGAYFASWSDWSWRLLSLLQAICTLLILIGIWWMSESPLLVHYHGEDNEADEFVQLEYAESGQSNWSDFLRKKGNRERTAIIAAVGFFSYWGDDPCISLRLSERLSRSISGPSARYGIAPANGLGYAFVVMIFLYDIFNGFKSPKGFTWLNFYVTAALFFNQYIDAIGLDALAWKYCLFYCIFLTFGKRFDGDGAVDVGEVATADIKEKGIKLVEEGQKKSCCEMG</sequence>
<keyword evidence="4 5" id="KW-0472">Membrane</keyword>
<evidence type="ECO:0000256" key="5">
    <source>
        <dbReference type="SAM" id="Phobius"/>
    </source>
</evidence>
<dbReference type="Gene3D" id="1.20.1250.20">
    <property type="entry name" value="MFS general substrate transporter like domains"/>
    <property type="match status" value="1"/>
</dbReference>
<dbReference type="Proteomes" id="UP000800200">
    <property type="component" value="Unassembled WGS sequence"/>
</dbReference>
<feature type="transmembrane region" description="Helical" evidence="5">
    <location>
        <begin position="138"/>
        <end position="157"/>
    </location>
</feature>
<dbReference type="PANTHER" id="PTHR48022">
    <property type="entry name" value="PLASTIDIC GLUCOSE TRANSPORTER 4"/>
    <property type="match status" value="1"/>
</dbReference>
<evidence type="ECO:0000256" key="2">
    <source>
        <dbReference type="ARBA" id="ARBA00022692"/>
    </source>
</evidence>
<organism evidence="6 7">
    <name type="scientific">Zopfia rhizophila CBS 207.26</name>
    <dbReference type="NCBI Taxonomy" id="1314779"/>
    <lineage>
        <taxon>Eukaryota</taxon>
        <taxon>Fungi</taxon>
        <taxon>Dikarya</taxon>
        <taxon>Ascomycota</taxon>
        <taxon>Pezizomycotina</taxon>
        <taxon>Dothideomycetes</taxon>
        <taxon>Dothideomycetes incertae sedis</taxon>
        <taxon>Zopfiaceae</taxon>
        <taxon>Zopfia</taxon>
    </lineage>
</organism>
<dbReference type="EMBL" id="ML994650">
    <property type="protein sequence ID" value="KAF2182032.1"/>
    <property type="molecule type" value="Genomic_DNA"/>
</dbReference>
<dbReference type="InterPro" id="IPR050360">
    <property type="entry name" value="MFS_Sugar_Transporters"/>
</dbReference>
<keyword evidence="3 5" id="KW-1133">Transmembrane helix</keyword>
<feature type="transmembrane region" description="Helical" evidence="5">
    <location>
        <begin position="204"/>
        <end position="227"/>
    </location>
</feature>
<dbReference type="GO" id="GO:0005351">
    <property type="term" value="F:carbohydrate:proton symporter activity"/>
    <property type="evidence" value="ECO:0007669"/>
    <property type="project" value="TreeGrafter"/>
</dbReference>
<dbReference type="InterPro" id="IPR036259">
    <property type="entry name" value="MFS_trans_sf"/>
</dbReference>
<name>A0A6A6DUG4_9PEZI</name>
<keyword evidence="2 5" id="KW-0812">Transmembrane</keyword>
<dbReference type="AlphaFoldDB" id="A0A6A6DUG4"/>
<feature type="transmembrane region" description="Helical" evidence="5">
    <location>
        <begin position="307"/>
        <end position="328"/>
    </location>
</feature>
<evidence type="ECO:0000256" key="3">
    <source>
        <dbReference type="ARBA" id="ARBA00022989"/>
    </source>
</evidence>